<protein>
    <submittedName>
        <fullName evidence="2">Cell envelope-related Asp23 family protein</fullName>
    </submittedName>
</protein>
<dbReference type="InterPro" id="IPR005531">
    <property type="entry name" value="Asp23"/>
</dbReference>
<dbReference type="Pfam" id="PF03780">
    <property type="entry name" value="Asp23"/>
    <property type="match status" value="1"/>
</dbReference>
<dbReference type="AlphaFoldDB" id="A0A366DUN8"/>
<comment type="similarity">
    <text evidence="1">Belongs to the asp23 family.</text>
</comment>
<sequence length="109" mass="11282">MTTAAAAAELPGLTTVAGRAVRRIAAQAAREVAGVGRDVDAEARVTGDRTALDLRIPVVYPAPVGRVADACRAHVLRRTTELTGLAVTGVDIVIGALVSESAVVERRVR</sequence>
<reference evidence="2 3" key="1">
    <citation type="submission" date="2018-06" db="EMBL/GenBank/DDBJ databases">
        <title>Genomic Encyclopedia of Type Strains, Phase IV (KMG-IV): sequencing the most valuable type-strain genomes for metagenomic binning, comparative biology and taxonomic classification.</title>
        <authorList>
            <person name="Goeker M."/>
        </authorList>
    </citation>
    <scope>NUCLEOTIDE SEQUENCE [LARGE SCALE GENOMIC DNA]</scope>
    <source>
        <strain evidence="2 3">DSM 44599</strain>
    </source>
</reference>
<dbReference type="STRING" id="1210090.GCA_001613185_06991"/>
<keyword evidence="3" id="KW-1185">Reference proteome</keyword>
<name>A0A366DUN8_9NOCA</name>
<evidence type="ECO:0000313" key="3">
    <source>
        <dbReference type="Proteomes" id="UP000252586"/>
    </source>
</evidence>
<dbReference type="RefSeq" id="WP_067514620.1">
    <property type="nucleotide sequence ID" value="NZ_CP107943.1"/>
</dbReference>
<organism evidence="2 3">
    <name type="scientific">Nocardia puris</name>
    <dbReference type="NCBI Taxonomy" id="208602"/>
    <lineage>
        <taxon>Bacteria</taxon>
        <taxon>Bacillati</taxon>
        <taxon>Actinomycetota</taxon>
        <taxon>Actinomycetes</taxon>
        <taxon>Mycobacteriales</taxon>
        <taxon>Nocardiaceae</taxon>
        <taxon>Nocardia</taxon>
    </lineage>
</organism>
<evidence type="ECO:0000313" key="2">
    <source>
        <dbReference type="EMBL" id="RBO93625.1"/>
    </source>
</evidence>
<dbReference type="Proteomes" id="UP000252586">
    <property type="component" value="Unassembled WGS sequence"/>
</dbReference>
<dbReference type="EMBL" id="QNRE01000002">
    <property type="protein sequence ID" value="RBO93625.1"/>
    <property type="molecule type" value="Genomic_DNA"/>
</dbReference>
<dbReference type="OrthoDB" id="4569527at2"/>
<proteinExistence type="inferred from homology"/>
<evidence type="ECO:0000256" key="1">
    <source>
        <dbReference type="ARBA" id="ARBA00005721"/>
    </source>
</evidence>
<comment type="caution">
    <text evidence="2">The sequence shown here is derived from an EMBL/GenBank/DDBJ whole genome shotgun (WGS) entry which is preliminary data.</text>
</comment>
<accession>A0A366DUN8</accession>
<gene>
    <name evidence="2" type="ORF">DFR74_10241</name>
</gene>